<dbReference type="RefSeq" id="WP_380962620.1">
    <property type="nucleotide sequence ID" value="NZ_JBHTCO010000001.1"/>
</dbReference>
<dbReference type="InterPro" id="IPR029491">
    <property type="entry name" value="Helicase_HTH"/>
</dbReference>
<accession>A0ABW2PQX3</accession>
<reference evidence="3" key="1">
    <citation type="journal article" date="2019" name="Int. J. Syst. Evol. Microbiol.">
        <title>The Global Catalogue of Microorganisms (GCM) 10K type strain sequencing project: providing services to taxonomists for standard genome sequencing and annotation.</title>
        <authorList>
            <consortium name="The Broad Institute Genomics Platform"/>
            <consortium name="The Broad Institute Genome Sequencing Center for Infectious Disease"/>
            <person name="Wu L."/>
            <person name="Ma J."/>
        </authorList>
    </citation>
    <scope>NUCLEOTIDE SEQUENCE [LARGE SCALE GENOMIC DNA]</scope>
    <source>
        <strain evidence="3">CGMCC 1.16305</strain>
    </source>
</reference>
<proteinExistence type="predicted"/>
<dbReference type="EMBL" id="JBHTCO010000001">
    <property type="protein sequence ID" value="MFC7391529.1"/>
    <property type="molecule type" value="Genomic_DNA"/>
</dbReference>
<dbReference type="Pfam" id="PF14493">
    <property type="entry name" value="HTH_40"/>
    <property type="match status" value="1"/>
</dbReference>
<comment type="caution">
    <text evidence="2">The sequence shown here is derived from an EMBL/GenBank/DDBJ whole genome shotgun (WGS) entry which is preliminary data.</text>
</comment>
<protein>
    <submittedName>
        <fullName evidence="2">Helix-turn-helix domain-containing protein</fullName>
    </submittedName>
</protein>
<dbReference type="Gene3D" id="1.10.10.1390">
    <property type="entry name" value="ATP-dependent DNA helicase RecQ"/>
    <property type="match status" value="1"/>
</dbReference>
<dbReference type="Proteomes" id="UP001596505">
    <property type="component" value="Unassembled WGS sequence"/>
</dbReference>
<sequence length="348" mass="40839">MSFKRYIFLYLIDKIKGERSIYGIYHLLKGKRSSQTIQDSMLYSLQKLFQSMENITRKEIESAYEEYEREGLIVKSGQDSYILSENGRQCLTKYQYHYQLPDGLMGFQYAAQAKTFWKRLRVVIQSLSHLIHYEKAYLPVTNERDVLEWVKAFFKRLEYDRFELAAQCYSELEVLLSHRSDHEAFIFVQQLSGYKKVGLTIEQIALSVHLDKYETMLLFQACLQASVKEILDNRSKFSTLYLLIELNENTSLTSSANKTYFYIKKGFPLHKIAEHRRLSIGTIEDHIVEIAMNEPDFNVMNYIPHDDYVKVKKAIASLSTKRLRAIKERVGDGISYFQIRLVMVKEGV</sequence>
<keyword evidence="3" id="KW-1185">Reference proteome</keyword>
<gene>
    <name evidence="2" type="ORF">ACFQRG_00695</name>
</gene>
<evidence type="ECO:0000313" key="3">
    <source>
        <dbReference type="Proteomes" id="UP001596505"/>
    </source>
</evidence>
<name>A0ABW2PQX3_9BACL</name>
<evidence type="ECO:0000313" key="2">
    <source>
        <dbReference type="EMBL" id="MFC7391529.1"/>
    </source>
</evidence>
<feature type="domain" description="Helicase Helix-turn-helix" evidence="1">
    <location>
        <begin position="255"/>
        <end position="343"/>
    </location>
</feature>
<dbReference type="InterPro" id="IPR008308">
    <property type="entry name" value="YpbB-like"/>
</dbReference>
<evidence type="ECO:0000259" key="1">
    <source>
        <dbReference type="Pfam" id="PF14493"/>
    </source>
</evidence>
<dbReference type="PIRSF" id="PIRSF021350">
    <property type="entry name" value="UCP021350"/>
    <property type="match status" value="1"/>
</dbReference>
<organism evidence="2 3">
    <name type="scientific">Scopulibacillus cellulosilyticus</name>
    <dbReference type="NCBI Taxonomy" id="2665665"/>
    <lineage>
        <taxon>Bacteria</taxon>
        <taxon>Bacillati</taxon>
        <taxon>Bacillota</taxon>
        <taxon>Bacilli</taxon>
        <taxon>Bacillales</taxon>
        <taxon>Sporolactobacillaceae</taxon>
        <taxon>Scopulibacillus</taxon>
    </lineage>
</organism>